<proteinExistence type="predicted"/>
<name>A0AAW1ELK8_ZOAVI</name>
<protein>
    <submittedName>
        <fullName evidence="1">Uncharacterized protein</fullName>
    </submittedName>
</protein>
<sequence>MKGLYHWDCNVKLAWWEWFCVSSPQTENLFGPEPQCSVSPLFLSLSAVSGQGLSPLPQSAQTLIKDQYRPGCD</sequence>
<accession>A0AAW1ELK8</accession>
<dbReference type="EMBL" id="JBCEZU010000221">
    <property type="protein sequence ID" value="KAK9523073.1"/>
    <property type="molecule type" value="Genomic_DNA"/>
</dbReference>
<comment type="caution">
    <text evidence="1">The sequence shown here is derived from an EMBL/GenBank/DDBJ whole genome shotgun (WGS) entry which is preliminary data.</text>
</comment>
<keyword evidence="2" id="KW-1185">Reference proteome</keyword>
<reference evidence="1 2" key="1">
    <citation type="journal article" date="2024" name="Genome Biol. Evol.">
        <title>Chromosome-level genome assembly of the viviparous eelpout Zoarces viviparus.</title>
        <authorList>
            <person name="Fuhrmann N."/>
            <person name="Brasseur M.V."/>
            <person name="Bakowski C.E."/>
            <person name="Podsiadlowski L."/>
            <person name="Prost S."/>
            <person name="Krehenwinkel H."/>
            <person name="Mayer C."/>
        </authorList>
    </citation>
    <scope>NUCLEOTIDE SEQUENCE [LARGE SCALE GENOMIC DNA]</scope>
    <source>
        <strain evidence="1">NO-MEL_2022_Ind0_liver</strain>
    </source>
</reference>
<gene>
    <name evidence="1" type="ORF">VZT92_019501</name>
</gene>
<dbReference type="Proteomes" id="UP001488805">
    <property type="component" value="Unassembled WGS sequence"/>
</dbReference>
<evidence type="ECO:0000313" key="2">
    <source>
        <dbReference type="Proteomes" id="UP001488805"/>
    </source>
</evidence>
<dbReference type="AlphaFoldDB" id="A0AAW1ELK8"/>
<evidence type="ECO:0000313" key="1">
    <source>
        <dbReference type="EMBL" id="KAK9523073.1"/>
    </source>
</evidence>
<organism evidence="1 2">
    <name type="scientific">Zoarces viviparus</name>
    <name type="common">Viviparous eelpout</name>
    <name type="synonym">Blennius viviparus</name>
    <dbReference type="NCBI Taxonomy" id="48416"/>
    <lineage>
        <taxon>Eukaryota</taxon>
        <taxon>Metazoa</taxon>
        <taxon>Chordata</taxon>
        <taxon>Craniata</taxon>
        <taxon>Vertebrata</taxon>
        <taxon>Euteleostomi</taxon>
        <taxon>Actinopterygii</taxon>
        <taxon>Neopterygii</taxon>
        <taxon>Teleostei</taxon>
        <taxon>Neoteleostei</taxon>
        <taxon>Acanthomorphata</taxon>
        <taxon>Eupercaria</taxon>
        <taxon>Perciformes</taxon>
        <taxon>Cottioidei</taxon>
        <taxon>Zoarcales</taxon>
        <taxon>Zoarcidae</taxon>
        <taxon>Zoarcinae</taxon>
        <taxon>Zoarces</taxon>
    </lineage>
</organism>